<protein>
    <submittedName>
        <fullName evidence="2">Uncharacterized protein</fullName>
    </submittedName>
</protein>
<dbReference type="Proteomes" id="UP000681720">
    <property type="component" value="Unassembled WGS sequence"/>
</dbReference>
<keyword evidence="3" id="KW-1185">Reference proteome</keyword>
<proteinExistence type="predicted"/>
<gene>
    <name evidence="1" type="ORF">GIL414_LOCUS30687</name>
    <name evidence="2" type="ORF">OVN521_LOCUS46763</name>
</gene>
<dbReference type="EMBL" id="CAJOBG010086223">
    <property type="protein sequence ID" value="CAF4649291.1"/>
    <property type="molecule type" value="Genomic_DNA"/>
</dbReference>
<feature type="non-terminal residue" evidence="2">
    <location>
        <position position="1"/>
    </location>
</feature>
<organism evidence="2 3">
    <name type="scientific">Rotaria magnacalcarata</name>
    <dbReference type="NCBI Taxonomy" id="392030"/>
    <lineage>
        <taxon>Eukaryota</taxon>
        <taxon>Metazoa</taxon>
        <taxon>Spiralia</taxon>
        <taxon>Gnathifera</taxon>
        <taxon>Rotifera</taxon>
        <taxon>Eurotatoria</taxon>
        <taxon>Bdelloidea</taxon>
        <taxon>Philodinida</taxon>
        <taxon>Philodinidae</taxon>
        <taxon>Rotaria</taxon>
    </lineage>
</organism>
<reference evidence="2" key="1">
    <citation type="submission" date="2021-02" db="EMBL/GenBank/DDBJ databases">
        <authorList>
            <person name="Nowell W R."/>
        </authorList>
    </citation>
    <scope>NUCLEOTIDE SEQUENCE</scope>
</reference>
<evidence type="ECO:0000313" key="2">
    <source>
        <dbReference type="EMBL" id="CAF4649291.1"/>
    </source>
</evidence>
<dbReference type="EMBL" id="CAJOBJ010059653">
    <property type="protein sequence ID" value="CAF4412410.1"/>
    <property type="molecule type" value="Genomic_DNA"/>
</dbReference>
<evidence type="ECO:0000313" key="1">
    <source>
        <dbReference type="EMBL" id="CAF4412410.1"/>
    </source>
</evidence>
<evidence type="ECO:0000313" key="3">
    <source>
        <dbReference type="Proteomes" id="UP000663866"/>
    </source>
</evidence>
<name>A0A821F866_9BILA</name>
<comment type="caution">
    <text evidence="2">The sequence shown here is derived from an EMBL/GenBank/DDBJ whole genome shotgun (WGS) entry which is preliminary data.</text>
</comment>
<dbReference type="Proteomes" id="UP000663866">
    <property type="component" value="Unassembled WGS sequence"/>
</dbReference>
<accession>A0A821F866</accession>
<dbReference type="AlphaFoldDB" id="A0A821F866"/>
<sequence>PIDINGIGFIEEHDDNSGVLLADALLCGDGNATIDSSLAILE</sequence>